<accession>A0AAV4PH59</accession>
<feature type="compositionally biased region" description="Polar residues" evidence="1">
    <location>
        <begin position="107"/>
        <end position="123"/>
    </location>
</feature>
<comment type="caution">
    <text evidence="2">The sequence shown here is derived from an EMBL/GenBank/DDBJ whole genome shotgun (WGS) entry which is preliminary data.</text>
</comment>
<name>A0AAV4PH59_CAEEX</name>
<proteinExistence type="predicted"/>
<dbReference type="Proteomes" id="UP001054945">
    <property type="component" value="Unassembled WGS sequence"/>
</dbReference>
<keyword evidence="3" id="KW-1185">Reference proteome</keyword>
<sequence>MEKVFCIENFNKKKKTTLFKPFQSSHLSYMHKQIECTQTLEESVTEDPLNIQTQLFTRDSPRDWKLFQRFVFMQEESLRFQCTIFKKHSSQIFRLYWKQALAHHSKSPGQKSASQTTREALQQSKEKALKSH</sequence>
<evidence type="ECO:0000256" key="1">
    <source>
        <dbReference type="SAM" id="MobiDB-lite"/>
    </source>
</evidence>
<gene>
    <name evidence="2" type="ORF">CEXT_726701</name>
</gene>
<reference evidence="2 3" key="1">
    <citation type="submission" date="2021-06" db="EMBL/GenBank/DDBJ databases">
        <title>Caerostris extrusa draft genome.</title>
        <authorList>
            <person name="Kono N."/>
            <person name="Arakawa K."/>
        </authorList>
    </citation>
    <scope>NUCLEOTIDE SEQUENCE [LARGE SCALE GENOMIC DNA]</scope>
</reference>
<feature type="region of interest" description="Disordered" evidence="1">
    <location>
        <begin position="106"/>
        <end position="132"/>
    </location>
</feature>
<organism evidence="2 3">
    <name type="scientific">Caerostris extrusa</name>
    <name type="common">Bark spider</name>
    <name type="synonym">Caerostris bankana</name>
    <dbReference type="NCBI Taxonomy" id="172846"/>
    <lineage>
        <taxon>Eukaryota</taxon>
        <taxon>Metazoa</taxon>
        <taxon>Ecdysozoa</taxon>
        <taxon>Arthropoda</taxon>
        <taxon>Chelicerata</taxon>
        <taxon>Arachnida</taxon>
        <taxon>Araneae</taxon>
        <taxon>Araneomorphae</taxon>
        <taxon>Entelegynae</taxon>
        <taxon>Araneoidea</taxon>
        <taxon>Araneidae</taxon>
        <taxon>Caerostris</taxon>
    </lineage>
</organism>
<dbReference type="EMBL" id="BPLR01004492">
    <property type="protein sequence ID" value="GIX95315.1"/>
    <property type="molecule type" value="Genomic_DNA"/>
</dbReference>
<evidence type="ECO:0000313" key="2">
    <source>
        <dbReference type="EMBL" id="GIX95315.1"/>
    </source>
</evidence>
<protein>
    <submittedName>
        <fullName evidence="2">Uncharacterized protein</fullName>
    </submittedName>
</protein>
<evidence type="ECO:0000313" key="3">
    <source>
        <dbReference type="Proteomes" id="UP001054945"/>
    </source>
</evidence>
<dbReference type="AlphaFoldDB" id="A0AAV4PH59"/>